<comment type="caution">
    <text evidence="1">The sequence shown here is derived from an EMBL/GenBank/DDBJ whole genome shotgun (WGS) entry which is preliminary data.</text>
</comment>
<accession>A0A134BQ24</accession>
<name>A0A134BQ24_9BACT</name>
<dbReference type="STRING" id="419005.HMPREF1860_00061"/>
<dbReference type="EMBL" id="LSDL01000004">
    <property type="protein sequence ID" value="KXB81967.1"/>
    <property type="molecule type" value="Genomic_DNA"/>
</dbReference>
<protein>
    <submittedName>
        <fullName evidence="1">Uncharacterized protein</fullName>
    </submittedName>
</protein>
<proteinExistence type="predicted"/>
<sequence>MSIFVKMKKSINICLANSKKMFNFALAKAKTLFVKMSKSLTTSSL</sequence>
<reference evidence="1 2" key="1">
    <citation type="submission" date="2016-01" db="EMBL/GenBank/DDBJ databases">
        <authorList>
            <person name="Oliw E.H."/>
        </authorList>
    </citation>
    <scope>NUCLEOTIDE SEQUENCE [LARGE SCALE GENOMIC DNA]</scope>
    <source>
        <strain evidence="1 2">DNF00307</strain>
    </source>
</reference>
<dbReference type="AlphaFoldDB" id="A0A134BQ24"/>
<organism evidence="1">
    <name type="scientific">Prevotella amnii</name>
    <dbReference type="NCBI Taxonomy" id="419005"/>
    <lineage>
        <taxon>Bacteria</taxon>
        <taxon>Pseudomonadati</taxon>
        <taxon>Bacteroidota</taxon>
        <taxon>Bacteroidia</taxon>
        <taxon>Bacteroidales</taxon>
        <taxon>Prevotellaceae</taxon>
        <taxon>Prevotella</taxon>
    </lineage>
</organism>
<dbReference type="Proteomes" id="UP000070531">
    <property type="component" value="Unassembled WGS sequence"/>
</dbReference>
<evidence type="ECO:0000313" key="1">
    <source>
        <dbReference type="EMBL" id="KXB81967.1"/>
    </source>
</evidence>
<gene>
    <name evidence="1" type="ORF">HMPREF1860_00061</name>
</gene>
<dbReference type="PATRIC" id="fig|419005.5.peg.64"/>
<evidence type="ECO:0000313" key="2">
    <source>
        <dbReference type="Proteomes" id="UP000070531"/>
    </source>
</evidence>